<evidence type="ECO:0000256" key="9">
    <source>
        <dbReference type="ARBA" id="ARBA00022692"/>
    </source>
</evidence>
<evidence type="ECO:0000256" key="3">
    <source>
        <dbReference type="ARBA" id="ARBA00004906"/>
    </source>
</evidence>
<evidence type="ECO:0000256" key="14">
    <source>
        <dbReference type="ARBA" id="ARBA00022989"/>
    </source>
</evidence>
<comment type="subcellular location">
    <subcellularLocation>
        <location evidence="2">Cell membrane</location>
        <topology evidence="2">Single-pass type I membrane protein</topology>
    </subcellularLocation>
</comment>
<evidence type="ECO:0000256" key="17">
    <source>
        <dbReference type="SAM" id="MobiDB-lite"/>
    </source>
</evidence>
<evidence type="ECO:0000256" key="1">
    <source>
        <dbReference type="ARBA" id="ARBA00000900"/>
    </source>
</evidence>
<dbReference type="InterPro" id="IPR051073">
    <property type="entry name" value="ZNRF3_Arkadia_E3_ligases"/>
</dbReference>
<keyword evidence="7" id="KW-0808">Transferase</keyword>
<evidence type="ECO:0000256" key="4">
    <source>
        <dbReference type="ARBA" id="ARBA00008759"/>
    </source>
</evidence>
<dbReference type="AlphaFoldDB" id="A0A2G8KDX8"/>
<dbReference type="GO" id="GO:0016055">
    <property type="term" value="P:Wnt signaling pathway"/>
    <property type="evidence" value="ECO:0007669"/>
    <property type="project" value="UniProtKB-KW"/>
</dbReference>
<organism evidence="20 21">
    <name type="scientific">Stichopus japonicus</name>
    <name type="common">Sea cucumber</name>
    <dbReference type="NCBI Taxonomy" id="307972"/>
    <lineage>
        <taxon>Eukaryota</taxon>
        <taxon>Metazoa</taxon>
        <taxon>Echinodermata</taxon>
        <taxon>Eleutherozoa</taxon>
        <taxon>Echinozoa</taxon>
        <taxon>Holothuroidea</taxon>
        <taxon>Aspidochirotacea</taxon>
        <taxon>Aspidochirotida</taxon>
        <taxon>Stichopodidae</taxon>
        <taxon>Apostichopus</taxon>
    </lineage>
</organism>
<evidence type="ECO:0000256" key="18">
    <source>
        <dbReference type="SAM" id="Phobius"/>
    </source>
</evidence>
<feature type="compositionally biased region" description="Low complexity" evidence="17">
    <location>
        <begin position="263"/>
        <end position="274"/>
    </location>
</feature>
<evidence type="ECO:0000256" key="8">
    <source>
        <dbReference type="ARBA" id="ARBA00022687"/>
    </source>
</evidence>
<dbReference type="EC" id="2.3.2.27" evidence="5"/>
<evidence type="ECO:0000313" key="20">
    <source>
        <dbReference type="EMBL" id="PIK46207.1"/>
    </source>
</evidence>
<dbReference type="Gene3D" id="3.50.30.30">
    <property type="match status" value="1"/>
</dbReference>
<name>A0A2G8KDX8_STIJA</name>
<evidence type="ECO:0000256" key="7">
    <source>
        <dbReference type="ARBA" id="ARBA00022679"/>
    </source>
</evidence>
<gene>
    <name evidence="20" type="ORF">BSL78_16949</name>
</gene>
<evidence type="ECO:0000256" key="6">
    <source>
        <dbReference type="ARBA" id="ARBA00022475"/>
    </source>
</evidence>
<evidence type="ECO:0000256" key="12">
    <source>
        <dbReference type="ARBA" id="ARBA00022786"/>
    </source>
</evidence>
<dbReference type="UniPathway" id="UPA00143"/>
<sequence length="315" mass="36363">MKGRHVDESHLSTLRTCPIDSLSSREMDTKTRLKRNIEQPESILDKWPTVYTEVEKIIQRGATAVIVDISKDRNARENLREAGMLRRLDRPVILVNDVHAKELMEVIFREKNALARIKPVYNQTKVEPPTERSEFLDMGIFISFFILIAIICLLLVVKLRWRQRRKQDSQTRQTMHALAKMRTRKYKRGDRRQREEIVITPSVASDGSVCAICLDEFREGEELRIVPCDHEFHRHCVDPWLVSNKTCPLCMFDILEPEDGKASSPSMHGSPQSSTQSCGSIYPVPQSKRSLKNQITTIISQRIQTMRSCHITDIP</sequence>
<keyword evidence="11 16" id="KW-0479">Metal-binding</keyword>
<comment type="caution">
    <text evidence="20">The sequence shown here is derived from an EMBL/GenBank/DDBJ whole genome shotgun (WGS) entry which is preliminary data.</text>
</comment>
<dbReference type="PANTHER" id="PTHR16200">
    <property type="entry name" value="RING ZINC FINGER"/>
    <property type="match status" value="1"/>
</dbReference>
<keyword evidence="6" id="KW-1003">Cell membrane</keyword>
<feature type="transmembrane region" description="Helical" evidence="18">
    <location>
        <begin position="138"/>
        <end position="157"/>
    </location>
</feature>
<dbReference type="InterPro" id="IPR013083">
    <property type="entry name" value="Znf_RING/FYVE/PHD"/>
</dbReference>
<keyword evidence="21" id="KW-1185">Reference proteome</keyword>
<evidence type="ECO:0000259" key="19">
    <source>
        <dbReference type="PROSITE" id="PS50089"/>
    </source>
</evidence>
<dbReference type="Gene3D" id="3.30.40.10">
    <property type="entry name" value="Zinc/RING finger domain, C3HC4 (zinc finger)"/>
    <property type="match status" value="1"/>
</dbReference>
<dbReference type="InterPro" id="IPR040700">
    <property type="entry name" value="ZNRF-3_ecto"/>
</dbReference>
<keyword evidence="15 18" id="KW-0472">Membrane</keyword>
<evidence type="ECO:0000256" key="11">
    <source>
        <dbReference type="ARBA" id="ARBA00022771"/>
    </source>
</evidence>
<dbReference type="Pfam" id="PF13639">
    <property type="entry name" value="zf-RING_2"/>
    <property type="match status" value="1"/>
</dbReference>
<keyword evidence="11 16" id="KW-0863">Zinc-finger</keyword>
<keyword evidence="10" id="KW-0732">Signal</keyword>
<keyword evidence="12" id="KW-0833">Ubl conjugation pathway</keyword>
<evidence type="ECO:0000256" key="10">
    <source>
        <dbReference type="ARBA" id="ARBA00022729"/>
    </source>
</evidence>
<evidence type="ECO:0000313" key="21">
    <source>
        <dbReference type="Proteomes" id="UP000230750"/>
    </source>
</evidence>
<accession>A0A2G8KDX8</accession>
<comment type="similarity">
    <text evidence="4">Belongs to the ZNRF3 family.</text>
</comment>
<feature type="region of interest" description="Disordered" evidence="17">
    <location>
        <begin position="260"/>
        <end position="279"/>
    </location>
</feature>
<keyword evidence="9 18" id="KW-0812">Transmembrane</keyword>
<evidence type="ECO:0000256" key="13">
    <source>
        <dbReference type="ARBA" id="ARBA00022833"/>
    </source>
</evidence>
<dbReference type="GO" id="GO:0005886">
    <property type="term" value="C:plasma membrane"/>
    <property type="evidence" value="ECO:0007669"/>
    <property type="project" value="UniProtKB-SubCell"/>
</dbReference>
<dbReference type="InterPro" id="IPR001841">
    <property type="entry name" value="Znf_RING"/>
</dbReference>
<protein>
    <recommendedName>
        <fullName evidence="5">RING-type E3 ubiquitin transferase</fullName>
        <ecNumber evidence="5">2.3.2.27</ecNumber>
    </recommendedName>
</protein>
<dbReference type="GO" id="GO:0061630">
    <property type="term" value="F:ubiquitin protein ligase activity"/>
    <property type="evidence" value="ECO:0007669"/>
    <property type="project" value="UniProtKB-EC"/>
</dbReference>
<evidence type="ECO:0000256" key="16">
    <source>
        <dbReference type="PROSITE-ProRule" id="PRU00175"/>
    </source>
</evidence>
<evidence type="ECO:0000256" key="2">
    <source>
        <dbReference type="ARBA" id="ARBA00004251"/>
    </source>
</evidence>
<keyword evidence="14 18" id="KW-1133">Transmembrane helix</keyword>
<keyword evidence="13" id="KW-0862">Zinc</keyword>
<dbReference type="OrthoDB" id="8062037at2759"/>
<feature type="domain" description="RING-type" evidence="19">
    <location>
        <begin position="210"/>
        <end position="250"/>
    </location>
</feature>
<evidence type="ECO:0000256" key="15">
    <source>
        <dbReference type="ARBA" id="ARBA00023136"/>
    </source>
</evidence>
<dbReference type="EMBL" id="MRZV01000660">
    <property type="protein sequence ID" value="PIK46207.1"/>
    <property type="molecule type" value="Genomic_DNA"/>
</dbReference>
<dbReference type="PROSITE" id="PS50089">
    <property type="entry name" value="ZF_RING_2"/>
    <property type="match status" value="1"/>
</dbReference>
<dbReference type="GO" id="GO:0016567">
    <property type="term" value="P:protein ubiquitination"/>
    <property type="evidence" value="ECO:0007669"/>
    <property type="project" value="UniProtKB-UniPathway"/>
</dbReference>
<comment type="pathway">
    <text evidence="3">Protein modification; protein ubiquitination.</text>
</comment>
<dbReference type="STRING" id="307972.A0A2G8KDX8"/>
<evidence type="ECO:0000256" key="5">
    <source>
        <dbReference type="ARBA" id="ARBA00012483"/>
    </source>
</evidence>
<dbReference type="SUPFAM" id="SSF57850">
    <property type="entry name" value="RING/U-box"/>
    <property type="match status" value="1"/>
</dbReference>
<keyword evidence="8" id="KW-0879">Wnt signaling pathway</keyword>
<comment type="catalytic activity">
    <reaction evidence="1">
        <text>S-ubiquitinyl-[E2 ubiquitin-conjugating enzyme]-L-cysteine + [acceptor protein]-L-lysine = [E2 ubiquitin-conjugating enzyme]-L-cysteine + N(6)-ubiquitinyl-[acceptor protein]-L-lysine.</text>
        <dbReference type="EC" id="2.3.2.27"/>
    </reaction>
</comment>
<dbReference type="GO" id="GO:0008270">
    <property type="term" value="F:zinc ion binding"/>
    <property type="evidence" value="ECO:0007669"/>
    <property type="project" value="UniProtKB-KW"/>
</dbReference>
<dbReference type="SMART" id="SM00184">
    <property type="entry name" value="RING"/>
    <property type="match status" value="1"/>
</dbReference>
<dbReference type="Proteomes" id="UP000230750">
    <property type="component" value="Unassembled WGS sequence"/>
</dbReference>
<dbReference type="Pfam" id="PF18212">
    <property type="entry name" value="ZNRF_3_ecto"/>
    <property type="match status" value="1"/>
</dbReference>
<proteinExistence type="inferred from homology"/>
<reference evidence="20 21" key="1">
    <citation type="journal article" date="2017" name="PLoS Biol.">
        <title>The sea cucumber genome provides insights into morphological evolution and visceral regeneration.</title>
        <authorList>
            <person name="Zhang X."/>
            <person name="Sun L."/>
            <person name="Yuan J."/>
            <person name="Sun Y."/>
            <person name="Gao Y."/>
            <person name="Zhang L."/>
            <person name="Li S."/>
            <person name="Dai H."/>
            <person name="Hamel J.F."/>
            <person name="Liu C."/>
            <person name="Yu Y."/>
            <person name="Liu S."/>
            <person name="Lin W."/>
            <person name="Guo K."/>
            <person name="Jin S."/>
            <person name="Xu P."/>
            <person name="Storey K.B."/>
            <person name="Huan P."/>
            <person name="Zhang T."/>
            <person name="Zhou Y."/>
            <person name="Zhang J."/>
            <person name="Lin C."/>
            <person name="Li X."/>
            <person name="Xing L."/>
            <person name="Huo D."/>
            <person name="Sun M."/>
            <person name="Wang L."/>
            <person name="Mercier A."/>
            <person name="Li F."/>
            <person name="Yang H."/>
            <person name="Xiang J."/>
        </authorList>
    </citation>
    <scope>NUCLEOTIDE SEQUENCE [LARGE SCALE GENOMIC DNA]</scope>
    <source>
        <strain evidence="20">Shaxun</strain>
        <tissue evidence="20">Muscle</tissue>
    </source>
</reference>
<dbReference type="GO" id="GO:0030178">
    <property type="term" value="P:negative regulation of Wnt signaling pathway"/>
    <property type="evidence" value="ECO:0007669"/>
    <property type="project" value="UniProtKB-ARBA"/>
</dbReference>